<dbReference type="STRING" id="436010.A0A166FL07"/>
<evidence type="ECO:0000313" key="9">
    <source>
        <dbReference type="Proteomes" id="UP000076532"/>
    </source>
</evidence>
<reference evidence="8 9" key="1">
    <citation type="journal article" date="2016" name="Mol. Biol. Evol.">
        <title>Comparative Genomics of Early-Diverging Mushroom-Forming Fungi Provides Insights into the Origins of Lignocellulose Decay Capabilities.</title>
        <authorList>
            <person name="Nagy L.G."/>
            <person name="Riley R."/>
            <person name="Tritt A."/>
            <person name="Adam C."/>
            <person name="Daum C."/>
            <person name="Floudas D."/>
            <person name="Sun H."/>
            <person name="Yadav J.S."/>
            <person name="Pangilinan J."/>
            <person name="Larsson K.H."/>
            <person name="Matsuura K."/>
            <person name="Barry K."/>
            <person name="Labutti K."/>
            <person name="Kuo R."/>
            <person name="Ohm R.A."/>
            <person name="Bhattacharya S.S."/>
            <person name="Shirouzu T."/>
            <person name="Yoshinaga Y."/>
            <person name="Martin F.M."/>
            <person name="Grigoriev I.V."/>
            <person name="Hibbett D.S."/>
        </authorList>
    </citation>
    <scope>NUCLEOTIDE SEQUENCE [LARGE SCALE GENOMIC DNA]</scope>
    <source>
        <strain evidence="8 9">CBS 109695</strain>
    </source>
</reference>
<feature type="domain" description="NADH:flavin oxidoreductase/NADH oxidase N-terminal" evidence="7">
    <location>
        <begin position="40"/>
        <end position="381"/>
    </location>
</feature>
<comment type="cofactor">
    <cofactor evidence="1">
        <name>FMN</name>
        <dbReference type="ChEBI" id="CHEBI:58210"/>
    </cofactor>
</comment>
<sequence>MGPPYLASAPGLSAPYFTPAQTPAAGTASDPQPDGKPIPSLFQPLKIRGVEFQNRIFLSPMGQCSADNGHMTPWHFAHLAGILIRGPGLSIMEVNSVLPEGRTSPEDAGLWLDSQIAPMKQIIDFAHSQNQKIGVQLGHAGRKASGLAPWLTKNGAFADKAAGGWPDDVWGATDVPFTEASAKPKAADKQYLQRVVAAFAESAKRAVLAGVDVIEIHAAHGYLLSSFHSPRSNNRTDEYGGSFENRVRLTLEVVDAIRQVIPASMPLFLRVSATEWLEEVFPGESSWKSEDTVKFAALLPAHGVDFIDLSSGGIDAAQKVQNGRSPAYQAHFAQAVKDALGGKIVVGAVGKIANGHVAQEVLNKGQADVVLVGSQFLKNPGSVWAFADDLGVDVYQSNQMEWAFKGRGARIC</sequence>
<proteinExistence type="predicted"/>
<evidence type="ECO:0000259" key="7">
    <source>
        <dbReference type="Pfam" id="PF00724"/>
    </source>
</evidence>
<dbReference type="SUPFAM" id="SSF51395">
    <property type="entry name" value="FMN-linked oxidoreductases"/>
    <property type="match status" value="1"/>
</dbReference>
<evidence type="ECO:0000256" key="5">
    <source>
        <dbReference type="ARBA" id="ARBA00023002"/>
    </source>
</evidence>
<evidence type="ECO:0000256" key="3">
    <source>
        <dbReference type="ARBA" id="ARBA00022643"/>
    </source>
</evidence>
<name>A0A166FL07_9AGAM</name>
<dbReference type="Pfam" id="PF00724">
    <property type="entry name" value="Oxidored_FMN"/>
    <property type="match status" value="1"/>
</dbReference>
<evidence type="ECO:0000256" key="6">
    <source>
        <dbReference type="SAM" id="MobiDB-lite"/>
    </source>
</evidence>
<dbReference type="GO" id="GO:0010181">
    <property type="term" value="F:FMN binding"/>
    <property type="evidence" value="ECO:0007669"/>
    <property type="project" value="InterPro"/>
</dbReference>
<dbReference type="PANTHER" id="PTHR43303">
    <property type="entry name" value="NADPH DEHYDROGENASE C23G7.10C-RELATED"/>
    <property type="match status" value="1"/>
</dbReference>
<feature type="region of interest" description="Disordered" evidence="6">
    <location>
        <begin position="1"/>
        <end position="40"/>
    </location>
</feature>
<dbReference type="Proteomes" id="UP000076532">
    <property type="component" value="Unassembled WGS sequence"/>
</dbReference>
<keyword evidence="2" id="KW-0285">Flavoprotein</keyword>
<dbReference type="GO" id="GO:0003959">
    <property type="term" value="F:NADPH dehydrogenase activity"/>
    <property type="evidence" value="ECO:0007669"/>
    <property type="project" value="InterPro"/>
</dbReference>
<dbReference type="GO" id="GO:0050661">
    <property type="term" value="F:NADP binding"/>
    <property type="evidence" value="ECO:0007669"/>
    <property type="project" value="InterPro"/>
</dbReference>
<dbReference type="CDD" id="cd02932">
    <property type="entry name" value="OYE_YqiM_FMN"/>
    <property type="match status" value="1"/>
</dbReference>
<evidence type="ECO:0000256" key="1">
    <source>
        <dbReference type="ARBA" id="ARBA00001917"/>
    </source>
</evidence>
<gene>
    <name evidence="8" type="ORF">FIBSPDRAFT_39499</name>
</gene>
<keyword evidence="4" id="KW-0521">NADP</keyword>
<keyword evidence="5" id="KW-0560">Oxidoreductase</keyword>
<accession>A0A166FL07</accession>
<organism evidence="8 9">
    <name type="scientific">Athelia psychrophila</name>
    <dbReference type="NCBI Taxonomy" id="1759441"/>
    <lineage>
        <taxon>Eukaryota</taxon>
        <taxon>Fungi</taxon>
        <taxon>Dikarya</taxon>
        <taxon>Basidiomycota</taxon>
        <taxon>Agaricomycotina</taxon>
        <taxon>Agaricomycetes</taxon>
        <taxon>Agaricomycetidae</taxon>
        <taxon>Atheliales</taxon>
        <taxon>Atheliaceae</taxon>
        <taxon>Athelia</taxon>
    </lineage>
</organism>
<dbReference type="Gene3D" id="3.20.20.70">
    <property type="entry name" value="Aldolase class I"/>
    <property type="match status" value="1"/>
</dbReference>
<evidence type="ECO:0000313" key="8">
    <source>
        <dbReference type="EMBL" id="KZP16918.1"/>
    </source>
</evidence>
<dbReference type="AlphaFoldDB" id="A0A166FL07"/>
<protein>
    <submittedName>
        <fullName evidence="8">FMN-linked oxidoreductase</fullName>
    </submittedName>
</protein>
<dbReference type="InterPro" id="IPR013785">
    <property type="entry name" value="Aldolase_TIM"/>
</dbReference>
<dbReference type="PANTHER" id="PTHR43303:SF4">
    <property type="entry name" value="NADPH DEHYDROGENASE C23G7.10C-RELATED"/>
    <property type="match status" value="1"/>
</dbReference>
<keyword evidence="3" id="KW-0288">FMN</keyword>
<evidence type="ECO:0000256" key="4">
    <source>
        <dbReference type="ARBA" id="ARBA00022857"/>
    </source>
</evidence>
<dbReference type="OrthoDB" id="72788at2759"/>
<evidence type="ECO:0000256" key="2">
    <source>
        <dbReference type="ARBA" id="ARBA00022630"/>
    </source>
</evidence>
<dbReference type="InterPro" id="IPR044152">
    <property type="entry name" value="YqjM-like"/>
</dbReference>
<keyword evidence="9" id="KW-1185">Reference proteome</keyword>
<dbReference type="InterPro" id="IPR001155">
    <property type="entry name" value="OxRdtase_FMN_N"/>
</dbReference>
<dbReference type="EMBL" id="KV417588">
    <property type="protein sequence ID" value="KZP16918.1"/>
    <property type="molecule type" value="Genomic_DNA"/>
</dbReference>